<gene>
    <name evidence="9" type="primary">asrgl</name>
    <name evidence="9" type="ORF">DAMO_2128</name>
</gene>
<dbReference type="HOGENOM" id="CLU_021603_1_2_0"/>
<dbReference type="GO" id="GO:0005737">
    <property type="term" value="C:cytoplasm"/>
    <property type="evidence" value="ECO:0007669"/>
    <property type="project" value="TreeGrafter"/>
</dbReference>
<dbReference type="KEGG" id="mox:DAMO_2128"/>
<dbReference type="EC" id="3.5.1.1" evidence="9"/>
<feature type="binding site" evidence="7">
    <location>
        <begin position="219"/>
        <end position="222"/>
    </location>
    <ligand>
        <name>substrate</name>
    </ligand>
</feature>
<sequence>MGLITARSFGPVIVVHGGAGKVAPDLIEARRAGIRAAVTHGWQLLTAGVSAVEAVEQAVKMLEDDPAFNAGRGACLNRDGEIELDASIMDGRNLAAGAIGAVKRIANPVMLARAVMEAGGPVLLVGDGAGQFAATVGIAECEVDALITERQRAGWTTMREDNAEGVGTVGAVALDRTGHLAAATSTGGLPLKAPGRVGDSALIGCGTYADDRLGAVSCTGDGEAIIKLVLAKTALEFLQNGEDPMAAARLAVGELTARIGAEAGIILLDRYGRIGMARNTAQMVCACIRNDNADPELFD</sequence>
<dbReference type="PANTHER" id="PTHR10188">
    <property type="entry name" value="L-ASPARAGINASE"/>
    <property type="match status" value="1"/>
</dbReference>
<evidence type="ECO:0000256" key="6">
    <source>
        <dbReference type="PIRSR" id="PIRSR600246-1"/>
    </source>
</evidence>
<evidence type="ECO:0000256" key="8">
    <source>
        <dbReference type="PIRSR" id="PIRSR600246-3"/>
    </source>
</evidence>
<dbReference type="STRING" id="671143.DAMO_2128"/>
<dbReference type="InterPro" id="IPR029055">
    <property type="entry name" value="Ntn_hydrolases_N"/>
</dbReference>
<accession>D5MHE6</accession>
<dbReference type="PANTHER" id="PTHR10188:SF6">
    <property type="entry name" value="N(4)-(BETA-N-ACETYLGLUCOSAMINYL)-L-ASPARAGINASE"/>
    <property type="match status" value="1"/>
</dbReference>
<keyword evidence="2" id="KW-0645">Protease</keyword>
<feature type="active site" description="Nucleophile" evidence="6">
    <location>
        <position position="168"/>
    </location>
</feature>
<dbReference type="PATRIC" id="fig|671143.5.peg.1877"/>
<dbReference type="Gene3D" id="3.60.20.30">
    <property type="entry name" value="(Glycosyl)asparaginase"/>
    <property type="match status" value="1"/>
</dbReference>
<evidence type="ECO:0000256" key="4">
    <source>
        <dbReference type="ARBA" id="ARBA00022813"/>
    </source>
</evidence>
<dbReference type="Pfam" id="PF01112">
    <property type="entry name" value="Asparaginase_2"/>
    <property type="match status" value="1"/>
</dbReference>
<proteinExistence type="predicted"/>
<keyword evidence="3 9" id="KW-0378">Hydrolase</keyword>
<evidence type="ECO:0000256" key="5">
    <source>
        <dbReference type="ARBA" id="ARBA00049366"/>
    </source>
</evidence>
<dbReference type="Proteomes" id="UP000006898">
    <property type="component" value="Chromosome"/>
</dbReference>
<dbReference type="AlphaFoldDB" id="D5MHE6"/>
<dbReference type="GO" id="GO:0008798">
    <property type="term" value="F:beta-aspartyl-peptidase activity"/>
    <property type="evidence" value="ECO:0007669"/>
    <property type="project" value="UniProtKB-EC"/>
</dbReference>
<evidence type="ECO:0000256" key="2">
    <source>
        <dbReference type="ARBA" id="ARBA00022670"/>
    </source>
</evidence>
<dbReference type="InterPro" id="IPR033844">
    <property type="entry name" value="ASRGL1_meta"/>
</dbReference>
<comment type="catalytic activity">
    <reaction evidence="1">
        <text>Cleavage of a beta-linked Asp residue from the N-terminus of a polypeptide.</text>
        <dbReference type="EC" id="3.4.19.5"/>
    </reaction>
</comment>
<keyword evidence="4" id="KW-0068">Autocatalytic cleavage</keyword>
<reference evidence="9 10" key="1">
    <citation type="journal article" date="2010" name="Nature">
        <title>Nitrite-driven anaerobic methane oxidation by oxygenic bacteria.</title>
        <authorList>
            <person name="Ettwig K.F."/>
            <person name="Butler M.K."/>
            <person name="Le Paslier D."/>
            <person name="Pelletier E."/>
            <person name="Mangenot S."/>
            <person name="Kuypers M.M.M."/>
            <person name="Schreiber F."/>
            <person name="Dutilh B.E."/>
            <person name="Zedelius J."/>
            <person name="de Beer D."/>
            <person name="Gloerich J."/>
            <person name="Wessels H.J.C.T."/>
            <person name="van Allen T."/>
            <person name="Luesken F."/>
            <person name="Wu M."/>
            <person name="van de Pas-Schoonen K.T."/>
            <person name="Op den Camp H.J.M."/>
            <person name="Janssen-Megens E.M."/>
            <person name="Francoijs K-J."/>
            <person name="Stunnenberg H."/>
            <person name="Weissenbach J."/>
            <person name="Jetten M.S.M."/>
            <person name="Strous M."/>
        </authorList>
    </citation>
    <scope>NUCLEOTIDE SEQUENCE [LARGE SCALE GENOMIC DNA]</scope>
</reference>
<dbReference type="EMBL" id="FP565575">
    <property type="protein sequence ID" value="CBE69178.1"/>
    <property type="molecule type" value="Genomic_DNA"/>
</dbReference>
<dbReference type="GO" id="GO:0004067">
    <property type="term" value="F:asparaginase activity"/>
    <property type="evidence" value="ECO:0007669"/>
    <property type="project" value="UniProtKB-EC"/>
</dbReference>
<comment type="catalytic activity">
    <reaction evidence="5">
        <text>L-asparagine + H2O = L-aspartate + NH4(+)</text>
        <dbReference type="Rhea" id="RHEA:21016"/>
        <dbReference type="ChEBI" id="CHEBI:15377"/>
        <dbReference type="ChEBI" id="CHEBI:28938"/>
        <dbReference type="ChEBI" id="CHEBI:29991"/>
        <dbReference type="ChEBI" id="CHEBI:58048"/>
        <dbReference type="EC" id="3.5.1.1"/>
    </reaction>
</comment>
<dbReference type="SUPFAM" id="SSF56235">
    <property type="entry name" value="N-terminal nucleophile aminohydrolases (Ntn hydrolases)"/>
    <property type="match status" value="1"/>
</dbReference>
<dbReference type="InterPro" id="IPR000246">
    <property type="entry name" value="Peptidase_T2"/>
</dbReference>
<dbReference type="CDD" id="cd04702">
    <property type="entry name" value="ASRGL1_like"/>
    <property type="match status" value="1"/>
</dbReference>
<feature type="binding site" evidence="7">
    <location>
        <begin position="196"/>
        <end position="199"/>
    </location>
    <ligand>
        <name>substrate</name>
    </ligand>
</feature>
<organism evidence="9 10">
    <name type="scientific">Methylomirabilis oxygeniifera</name>
    <dbReference type="NCBI Taxonomy" id="671143"/>
    <lineage>
        <taxon>Bacteria</taxon>
        <taxon>Candidatus Methylomirabilota</taxon>
        <taxon>Candidatus Methylomirabilia</taxon>
        <taxon>Candidatus Methylomirabilales</taxon>
        <taxon>Candidatus Methylomirabilaceae</taxon>
        <taxon>Candidatus Methylomirabilis</taxon>
    </lineage>
</organism>
<name>D5MHE6_METO1</name>
<feature type="site" description="Cleavage; by autolysis" evidence="8">
    <location>
        <begin position="167"/>
        <end position="168"/>
    </location>
</feature>
<dbReference type="eggNOG" id="COG1446">
    <property type="taxonomic scope" value="Bacteria"/>
</dbReference>
<dbReference type="GO" id="GO:0006508">
    <property type="term" value="P:proteolysis"/>
    <property type="evidence" value="ECO:0007669"/>
    <property type="project" value="UniProtKB-KW"/>
</dbReference>
<evidence type="ECO:0000256" key="3">
    <source>
        <dbReference type="ARBA" id="ARBA00022801"/>
    </source>
</evidence>
<evidence type="ECO:0000256" key="1">
    <source>
        <dbReference type="ARBA" id="ARBA00000306"/>
    </source>
</evidence>
<dbReference type="MEROPS" id="T02.002"/>
<dbReference type="FunFam" id="3.60.20.30:FF:000001">
    <property type="entry name" value="Isoaspartyl peptidase/L-asparaginase"/>
    <property type="match status" value="1"/>
</dbReference>
<protein>
    <submittedName>
        <fullName evidence="9">L-asparaginase (L-asparagine amidohydrolase) (Asparaginase-like protein 1)</fullName>
        <ecNumber evidence="9">3.5.1.1</ecNumber>
    </submittedName>
</protein>
<evidence type="ECO:0000313" key="10">
    <source>
        <dbReference type="Proteomes" id="UP000006898"/>
    </source>
</evidence>
<evidence type="ECO:0000256" key="7">
    <source>
        <dbReference type="PIRSR" id="PIRSR600246-2"/>
    </source>
</evidence>
<evidence type="ECO:0000313" key="9">
    <source>
        <dbReference type="EMBL" id="CBE69178.1"/>
    </source>
</evidence>